<keyword evidence="4" id="KW-0564">Palmitate</keyword>
<evidence type="ECO:0000256" key="2">
    <source>
        <dbReference type="ARBA" id="ARBA00023136"/>
    </source>
</evidence>
<keyword evidence="3 4" id="KW-0998">Cell outer membrane</keyword>
<dbReference type="HAMAP" id="MF_00923">
    <property type="entry name" value="OM_assembly_BamB"/>
    <property type="match status" value="1"/>
</dbReference>
<organism evidence="6 7">
    <name type="scientific">Reinekea marina</name>
    <dbReference type="NCBI Taxonomy" id="1310421"/>
    <lineage>
        <taxon>Bacteria</taxon>
        <taxon>Pseudomonadati</taxon>
        <taxon>Pseudomonadota</taxon>
        <taxon>Gammaproteobacteria</taxon>
        <taxon>Oceanospirillales</taxon>
        <taxon>Saccharospirillaceae</taxon>
        <taxon>Reinekea</taxon>
    </lineage>
</organism>
<comment type="similarity">
    <text evidence="4">Belongs to the BamB family.</text>
</comment>
<dbReference type="PROSITE" id="PS51257">
    <property type="entry name" value="PROKAR_LIPOPROTEIN"/>
    <property type="match status" value="1"/>
</dbReference>
<dbReference type="SUPFAM" id="SSF50998">
    <property type="entry name" value="Quinoprotein alcohol dehydrogenase-like"/>
    <property type="match status" value="1"/>
</dbReference>
<evidence type="ECO:0000256" key="3">
    <source>
        <dbReference type="ARBA" id="ARBA00023237"/>
    </source>
</evidence>
<evidence type="ECO:0000313" key="7">
    <source>
        <dbReference type="Proteomes" id="UP001595710"/>
    </source>
</evidence>
<dbReference type="InterPro" id="IPR017687">
    <property type="entry name" value="BamB"/>
</dbReference>
<dbReference type="EMBL" id="JBHRYN010000012">
    <property type="protein sequence ID" value="MFC3702033.1"/>
    <property type="molecule type" value="Genomic_DNA"/>
</dbReference>
<dbReference type="InterPro" id="IPR002372">
    <property type="entry name" value="PQQ_rpt_dom"/>
</dbReference>
<evidence type="ECO:0000256" key="4">
    <source>
        <dbReference type="HAMAP-Rule" id="MF_00923"/>
    </source>
</evidence>
<dbReference type="PANTHER" id="PTHR34512:SF30">
    <property type="entry name" value="OUTER MEMBRANE PROTEIN ASSEMBLY FACTOR BAMB"/>
    <property type="match status" value="1"/>
</dbReference>
<keyword evidence="1 4" id="KW-0732">Signal</keyword>
<proteinExistence type="inferred from homology"/>
<comment type="subcellular location">
    <subcellularLocation>
        <location evidence="4">Cell outer membrane</location>
        <topology evidence="4">Lipid-anchor</topology>
    </subcellularLocation>
</comment>
<feature type="domain" description="Pyrrolo-quinoline quinone repeat" evidence="5">
    <location>
        <begin position="76"/>
        <end position="308"/>
    </location>
</feature>
<evidence type="ECO:0000256" key="1">
    <source>
        <dbReference type="ARBA" id="ARBA00022729"/>
    </source>
</evidence>
<evidence type="ECO:0000313" key="6">
    <source>
        <dbReference type="EMBL" id="MFC3702033.1"/>
    </source>
</evidence>
<dbReference type="SMART" id="SM00564">
    <property type="entry name" value="PQQ"/>
    <property type="match status" value="5"/>
</dbReference>
<dbReference type="InterPro" id="IPR011047">
    <property type="entry name" value="Quinoprotein_ADH-like_sf"/>
</dbReference>
<protein>
    <recommendedName>
        <fullName evidence="4">Outer membrane protein assembly factor BamB</fullName>
    </recommendedName>
</protein>
<dbReference type="RefSeq" id="WP_290281658.1">
    <property type="nucleotide sequence ID" value="NZ_JAUFQI010000001.1"/>
</dbReference>
<gene>
    <name evidence="4" type="primary">bamB</name>
    <name evidence="6" type="ORF">ACFOND_10305</name>
</gene>
<comment type="caution">
    <text evidence="6">The sequence shown here is derived from an EMBL/GenBank/DDBJ whole genome shotgun (WGS) entry which is preliminary data.</text>
</comment>
<name>A0ABV7WU88_9GAMM</name>
<keyword evidence="4" id="KW-0449">Lipoprotein</keyword>
<dbReference type="Proteomes" id="UP001595710">
    <property type="component" value="Unassembled WGS sequence"/>
</dbReference>
<dbReference type="InterPro" id="IPR018391">
    <property type="entry name" value="PQQ_b-propeller_rpt"/>
</dbReference>
<dbReference type="Gene3D" id="2.130.10.10">
    <property type="entry name" value="YVTN repeat-like/Quinoprotein amine dehydrogenase"/>
    <property type="match status" value="1"/>
</dbReference>
<comment type="function">
    <text evidence="4">Part of the outer membrane protein assembly complex, which is involved in assembly and insertion of beta-barrel proteins into the outer membrane.</text>
</comment>
<dbReference type="Pfam" id="PF13360">
    <property type="entry name" value="PQQ_2"/>
    <property type="match status" value="1"/>
</dbReference>
<sequence>MKVLQLFIAVGFVALFASCSSSSIKEQAAVLPETLPSEVDVEVQWWQVLGDETADDRFGKLAPTVFNNHVFVPLANGEIVELNEQGKELKRINVGVPISAPIAMSEDFSIALDLKGNVSAFDKEFSLLWKTPLKAIATRSAVFSGDRVFIQTIDGRVTALERLTGRLLWSYQDAEPSLTLTGTAQPILVPTAQGEILATGLANGKFIAIETLTGNLAWEYRIAKASGKTEMSRLVDVDSTVAIIDGLIVVTGYQGGLVIINPENGQMIANKPFSSYRGVAIDGPLVFGVLDNSHIVALETNTLAEAWVNHDFEYRQVSEVVVLGQYLVMSDIEGYLHVLDKKTGQWLGSRHIDWQGSNSFPVRFNDGVLLQGYSSRIKYVTIP</sequence>
<reference evidence="7" key="1">
    <citation type="journal article" date="2019" name="Int. J. Syst. Evol. Microbiol.">
        <title>The Global Catalogue of Microorganisms (GCM) 10K type strain sequencing project: providing services to taxonomists for standard genome sequencing and annotation.</title>
        <authorList>
            <consortium name="The Broad Institute Genomics Platform"/>
            <consortium name="The Broad Institute Genome Sequencing Center for Infectious Disease"/>
            <person name="Wu L."/>
            <person name="Ma J."/>
        </authorList>
    </citation>
    <scope>NUCLEOTIDE SEQUENCE [LARGE SCALE GENOMIC DNA]</scope>
    <source>
        <strain evidence="7">CECT 8288</strain>
    </source>
</reference>
<accession>A0ABV7WU88</accession>
<keyword evidence="2 4" id="KW-0472">Membrane</keyword>
<dbReference type="InterPro" id="IPR015943">
    <property type="entry name" value="WD40/YVTN_repeat-like_dom_sf"/>
</dbReference>
<evidence type="ECO:0000259" key="5">
    <source>
        <dbReference type="Pfam" id="PF13360"/>
    </source>
</evidence>
<keyword evidence="7" id="KW-1185">Reference proteome</keyword>
<comment type="subunit">
    <text evidence="4">Part of the Bam complex.</text>
</comment>
<dbReference type="PANTHER" id="PTHR34512">
    <property type="entry name" value="CELL SURFACE PROTEIN"/>
    <property type="match status" value="1"/>
</dbReference>